<sequence length="114" mass="13457">MAALYKSITTLEQQQQKRSQLMETYGELMQARRQLRDLTKRHLRSLQHSKGFFYTDANKGGRYLARLLKGNAPRTQVRTLRLSSGALTAFPDKIAEEFGRYYQLQYNLQDRNRR</sequence>
<keyword evidence="3" id="KW-1185">Reference proteome</keyword>
<gene>
    <name evidence="2" type="ORF">PECUL_23A019772</name>
</gene>
<protein>
    <submittedName>
        <fullName evidence="2">Uncharacterized protein</fullName>
    </submittedName>
</protein>
<reference evidence="2" key="1">
    <citation type="submission" date="2022-03" db="EMBL/GenBank/DDBJ databases">
        <authorList>
            <person name="Alioto T."/>
            <person name="Alioto T."/>
            <person name="Gomez Garrido J."/>
        </authorList>
    </citation>
    <scope>NUCLEOTIDE SEQUENCE</scope>
</reference>
<keyword evidence="1" id="KW-0175">Coiled coil</keyword>
<dbReference type="Proteomes" id="UP001295444">
    <property type="component" value="Chromosome 03"/>
</dbReference>
<dbReference type="EMBL" id="OW240914">
    <property type="protein sequence ID" value="CAH2277053.1"/>
    <property type="molecule type" value="Genomic_DNA"/>
</dbReference>
<evidence type="ECO:0000256" key="1">
    <source>
        <dbReference type="SAM" id="Coils"/>
    </source>
</evidence>
<proteinExistence type="predicted"/>
<evidence type="ECO:0000313" key="3">
    <source>
        <dbReference type="Proteomes" id="UP001295444"/>
    </source>
</evidence>
<accession>A0AAD1RTB5</accession>
<dbReference type="AlphaFoldDB" id="A0AAD1RTB5"/>
<name>A0AAD1RTB5_PELCU</name>
<organism evidence="2 3">
    <name type="scientific">Pelobates cultripes</name>
    <name type="common">Western spadefoot toad</name>
    <dbReference type="NCBI Taxonomy" id="61616"/>
    <lineage>
        <taxon>Eukaryota</taxon>
        <taxon>Metazoa</taxon>
        <taxon>Chordata</taxon>
        <taxon>Craniata</taxon>
        <taxon>Vertebrata</taxon>
        <taxon>Euteleostomi</taxon>
        <taxon>Amphibia</taxon>
        <taxon>Batrachia</taxon>
        <taxon>Anura</taxon>
        <taxon>Pelobatoidea</taxon>
        <taxon>Pelobatidae</taxon>
        <taxon>Pelobates</taxon>
    </lineage>
</organism>
<feature type="coiled-coil region" evidence="1">
    <location>
        <begin position="11"/>
        <end position="41"/>
    </location>
</feature>
<evidence type="ECO:0000313" key="2">
    <source>
        <dbReference type="EMBL" id="CAH2277053.1"/>
    </source>
</evidence>